<sequence>MEETMNGESAMNRVRSLSDLLDESFLQDDARANDSDTEQSEAGNIQDKGITGQQSTIKTLYEGPQKCNCCINWVETPPDDLSPDIEKHAESKKHALLVRMKKDHDSDTKSMTLHSIVVQSPRLKVLLGKVFEHFGGITTDLERLVFKAPFQPFFYQWEQLKEAVQREEDPLTKEHGKLLRKILQAELRDVIALSRDYARYGVIDFANLWTIFKPSIDIFFPSGGHESIHRFVGSSMKCAGDTVSFQLDIRSIDFDGSGFGYKTSSAVIPFFEGTTAVTSLDAYPAHLHPNIGELRQRLHRRGERFRDLQAYGFHYKSYGGMADLALPEPAPMSRRMPMPMPCMTTRSAYVDGRIIVDAEAYNNFNPMERMFLQPLRNDTIFPGQWDVSDPTHSGSEIYDDPPSIPRGMVTRGCLSPPPVSDNSLMRCKQIPDELLYLCGAKVRGFSFKIKKWASFFVDCIQEVKWNESAFDSLVLPSDHKRLMLSFVESQLRNKKHFDDVIEGKGQGIVILLEGSPGVGKTLTAEALADRLRRPLYAMSIAELGRSAAELESCLTMILEVAVKWDAVVLLDEADVFLEKRRSVGGGGGNNLERNGIVAIFLRLLEYFRGVLFMTTNRVRAIDPAFQSRIHLQIAYPDLDVAARRQIWERMVAMSTTTDDGEERSGIGAEELERLARAELNGREIKNLVKSAQLLASFEGVPLAVEHVETVLRVTQKDVTGGGDE</sequence>
<dbReference type="Gene3D" id="3.40.50.300">
    <property type="entry name" value="P-loop containing nucleotide triphosphate hydrolases"/>
    <property type="match status" value="1"/>
</dbReference>
<feature type="domain" description="AAA+ ATPase" evidence="1">
    <location>
        <begin position="506"/>
        <end position="639"/>
    </location>
</feature>
<evidence type="ECO:0000259" key="1">
    <source>
        <dbReference type="SMART" id="SM00382"/>
    </source>
</evidence>
<protein>
    <submittedName>
        <fullName evidence="2">26S protease regulatory subunit-like protein</fullName>
    </submittedName>
</protein>
<dbReference type="Pfam" id="PF22942">
    <property type="entry name" value="DUF7025"/>
    <property type="match status" value="1"/>
</dbReference>
<dbReference type="InterPro" id="IPR003959">
    <property type="entry name" value="ATPase_AAA_core"/>
</dbReference>
<dbReference type="SUPFAM" id="SSF52540">
    <property type="entry name" value="P-loop containing nucleoside triphosphate hydrolases"/>
    <property type="match status" value="1"/>
</dbReference>
<proteinExistence type="predicted"/>
<name>A0AA39XYI7_9PEZI</name>
<organism evidence="2 3">
    <name type="scientific">Lasiodiplodia hormozganensis</name>
    <dbReference type="NCBI Taxonomy" id="869390"/>
    <lineage>
        <taxon>Eukaryota</taxon>
        <taxon>Fungi</taxon>
        <taxon>Dikarya</taxon>
        <taxon>Ascomycota</taxon>
        <taxon>Pezizomycotina</taxon>
        <taxon>Dothideomycetes</taxon>
        <taxon>Dothideomycetes incertae sedis</taxon>
        <taxon>Botryosphaeriales</taxon>
        <taxon>Botryosphaeriaceae</taxon>
        <taxon>Lasiodiplodia</taxon>
    </lineage>
</organism>
<dbReference type="InterPro" id="IPR054289">
    <property type="entry name" value="DUF7025"/>
</dbReference>
<reference evidence="2" key="1">
    <citation type="submission" date="2023-06" db="EMBL/GenBank/DDBJ databases">
        <title>Multi-omics analyses reveal the molecular pathogenesis toolkit of Lasiodiplodia hormozganensis, a cross-kingdom pathogen.</title>
        <authorList>
            <person name="Felix C."/>
            <person name="Meneses R."/>
            <person name="Goncalves M.F.M."/>
            <person name="Tilleman L."/>
            <person name="Duarte A.S."/>
            <person name="Jorrin-Novo J.V."/>
            <person name="Van De Peer Y."/>
            <person name="Deforce D."/>
            <person name="Van Nieuwerburgh F."/>
            <person name="Esteves A.C."/>
            <person name="Alves A."/>
        </authorList>
    </citation>
    <scope>NUCLEOTIDE SEQUENCE</scope>
    <source>
        <strain evidence="2">CBS 339.90</strain>
    </source>
</reference>
<dbReference type="Pfam" id="PF00004">
    <property type="entry name" value="AAA"/>
    <property type="match status" value="1"/>
</dbReference>
<keyword evidence="2" id="KW-0378">Hydrolase</keyword>
<dbReference type="PANTHER" id="PTHR46411">
    <property type="entry name" value="FAMILY ATPASE, PUTATIVE-RELATED"/>
    <property type="match status" value="1"/>
</dbReference>
<comment type="caution">
    <text evidence="2">The sequence shown here is derived from an EMBL/GenBank/DDBJ whole genome shotgun (WGS) entry which is preliminary data.</text>
</comment>
<dbReference type="CDD" id="cd19481">
    <property type="entry name" value="RecA-like_protease"/>
    <property type="match status" value="1"/>
</dbReference>
<gene>
    <name evidence="2" type="ORF">DIS24_g9021</name>
</gene>
<accession>A0AA39XYI7</accession>
<dbReference type="SMART" id="SM00382">
    <property type="entry name" value="AAA"/>
    <property type="match status" value="1"/>
</dbReference>
<dbReference type="GO" id="GO:0008233">
    <property type="term" value="F:peptidase activity"/>
    <property type="evidence" value="ECO:0007669"/>
    <property type="project" value="UniProtKB-KW"/>
</dbReference>
<dbReference type="PANTHER" id="PTHR46411:SF3">
    <property type="entry name" value="AAA+ ATPASE DOMAIN-CONTAINING PROTEIN"/>
    <property type="match status" value="1"/>
</dbReference>
<dbReference type="Proteomes" id="UP001175001">
    <property type="component" value="Unassembled WGS sequence"/>
</dbReference>
<evidence type="ECO:0000313" key="3">
    <source>
        <dbReference type="Proteomes" id="UP001175001"/>
    </source>
</evidence>
<evidence type="ECO:0000313" key="2">
    <source>
        <dbReference type="EMBL" id="KAK0642459.1"/>
    </source>
</evidence>
<dbReference type="InterPro" id="IPR003593">
    <property type="entry name" value="AAA+_ATPase"/>
</dbReference>
<keyword evidence="3" id="KW-1185">Reference proteome</keyword>
<dbReference type="GO" id="GO:0006508">
    <property type="term" value="P:proteolysis"/>
    <property type="evidence" value="ECO:0007669"/>
    <property type="project" value="UniProtKB-KW"/>
</dbReference>
<dbReference type="GO" id="GO:0016887">
    <property type="term" value="F:ATP hydrolysis activity"/>
    <property type="evidence" value="ECO:0007669"/>
    <property type="project" value="InterPro"/>
</dbReference>
<dbReference type="GO" id="GO:0005524">
    <property type="term" value="F:ATP binding"/>
    <property type="evidence" value="ECO:0007669"/>
    <property type="project" value="InterPro"/>
</dbReference>
<dbReference type="AlphaFoldDB" id="A0AA39XYI7"/>
<keyword evidence="2" id="KW-0645">Protease</keyword>
<dbReference type="InterPro" id="IPR027417">
    <property type="entry name" value="P-loop_NTPase"/>
</dbReference>
<dbReference type="EMBL" id="JAUJDW010000074">
    <property type="protein sequence ID" value="KAK0642459.1"/>
    <property type="molecule type" value="Genomic_DNA"/>
</dbReference>